<dbReference type="PRINTS" id="PR01438">
    <property type="entry name" value="UNVRSLSTRESS"/>
</dbReference>
<evidence type="ECO:0000313" key="3">
    <source>
        <dbReference type="EMBL" id="MDL9978184.1"/>
    </source>
</evidence>
<name>A0ABT7MUR1_9MICO</name>
<dbReference type="RefSeq" id="WP_286286361.1">
    <property type="nucleotide sequence ID" value="NZ_JASXSZ010000001.1"/>
</dbReference>
<protein>
    <submittedName>
        <fullName evidence="3">Universal stress protein</fullName>
    </submittedName>
</protein>
<dbReference type="PANTHER" id="PTHR31964:SF113">
    <property type="entry name" value="USPA DOMAIN-CONTAINING PROTEIN"/>
    <property type="match status" value="1"/>
</dbReference>
<keyword evidence="4" id="KW-1185">Reference proteome</keyword>
<dbReference type="Proteomes" id="UP001235064">
    <property type="component" value="Unassembled WGS sequence"/>
</dbReference>
<dbReference type="Gene3D" id="3.40.50.620">
    <property type="entry name" value="HUPs"/>
    <property type="match status" value="2"/>
</dbReference>
<feature type="domain" description="UspA" evidence="2">
    <location>
        <begin position="3"/>
        <end position="136"/>
    </location>
</feature>
<dbReference type="PANTHER" id="PTHR31964">
    <property type="entry name" value="ADENINE NUCLEOTIDE ALPHA HYDROLASES-LIKE SUPERFAMILY PROTEIN"/>
    <property type="match status" value="1"/>
</dbReference>
<comment type="caution">
    <text evidence="3">The sequence shown here is derived from an EMBL/GenBank/DDBJ whole genome shotgun (WGS) entry which is preliminary data.</text>
</comment>
<organism evidence="3 4">
    <name type="scientific">Microbacterium candidum</name>
    <dbReference type="NCBI Taxonomy" id="3041922"/>
    <lineage>
        <taxon>Bacteria</taxon>
        <taxon>Bacillati</taxon>
        <taxon>Actinomycetota</taxon>
        <taxon>Actinomycetes</taxon>
        <taxon>Micrococcales</taxon>
        <taxon>Microbacteriaceae</taxon>
        <taxon>Microbacterium</taxon>
    </lineage>
</organism>
<dbReference type="SUPFAM" id="SSF52402">
    <property type="entry name" value="Adenine nucleotide alpha hydrolases-like"/>
    <property type="match status" value="2"/>
</dbReference>
<dbReference type="InterPro" id="IPR014729">
    <property type="entry name" value="Rossmann-like_a/b/a_fold"/>
</dbReference>
<sequence>MSLLVGVNPGHRSASVLHLAAMLARSAGTDLIVAAVVPQTWPPSAARVDAEWQSYARDTANTVLDHAAAVLGDSVRAEYLLVEASSARRGLLELAEARGAELIVVGSSSAGSFGHVALGSVSDALLHASPVPVAVAPRGFRTRGQARVGRVTAAYGGTDAAADLVIGAAGIAAQVGASLRIASFAVAPAVSGTSRTGIGSERGVIDEWANEIGEHTAQLLSDVSALPNHPESAEAVVGLGDSWAAAIEDIEWNDDDVLVVGSSSLGPVARVFLGSHATKVVRHSPVPVVVVPRRQSEELAARAEFG</sequence>
<feature type="domain" description="UspA" evidence="2">
    <location>
        <begin position="150"/>
        <end position="292"/>
    </location>
</feature>
<evidence type="ECO:0000256" key="1">
    <source>
        <dbReference type="ARBA" id="ARBA00008791"/>
    </source>
</evidence>
<dbReference type="EMBL" id="JASXSZ010000001">
    <property type="protein sequence ID" value="MDL9978184.1"/>
    <property type="molecule type" value="Genomic_DNA"/>
</dbReference>
<dbReference type="CDD" id="cd00293">
    <property type="entry name" value="USP-like"/>
    <property type="match status" value="1"/>
</dbReference>
<accession>A0ABT7MUR1</accession>
<evidence type="ECO:0000259" key="2">
    <source>
        <dbReference type="Pfam" id="PF00582"/>
    </source>
</evidence>
<comment type="similarity">
    <text evidence="1">Belongs to the universal stress protein A family.</text>
</comment>
<proteinExistence type="inferred from homology"/>
<reference evidence="3 4" key="1">
    <citation type="submission" date="2023-06" db="EMBL/GenBank/DDBJ databases">
        <title>Microbacterium sp. nov., isolated from a waste landfill.</title>
        <authorList>
            <person name="Wen W."/>
        </authorList>
    </citation>
    <scope>NUCLEOTIDE SEQUENCE [LARGE SCALE GENOMIC DNA]</scope>
    <source>
        <strain evidence="3 4">ASV49</strain>
    </source>
</reference>
<dbReference type="Pfam" id="PF00582">
    <property type="entry name" value="Usp"/>
    <property type="match status" value="2"/>
</dbReference>
<dbReference type="InterPro" id="IPR006015">
    <property type="entry name" value="Universal_stress_UspA"/>
</dbReference>
<dbReference type="InterPro" id="IPR006016">
    <property type="entry name" value="UspA"/>
</dbReference>
<gene>
    <name evidence="3" type="ORF">QSV35_02460</name>
</gene>
<evidence type="ECO:0000313" key="4">
    <source>
        <dbReference type="Proteomes" id="UP001235064"/>
    </source>
</evidence>